<accession>A0A1X7I8R6</accession>
<evidence type="ECO:0000256" key="1">
    <source>
        <dbReference type="SAM" id="Phobius"/>
    </source>
</evidence>
<evidence type="ECO:0000313" key="2">
    <source>
        <dbReference type="EMBL" id="SMG10379.1"/>
    </source>
</evidence>
<sequence length="143" mass="15976">MKYIIFIILSLISTSIFFGALELLFEFLQGLGLIWKIVSLVIIALLFAWRIMVLVPSLINGFLLLLVKDKSFGKGVLNSFNVIGAISTSVIIWQKSDLSTASIINNLIFTVILLIYINEVYKILAISANTQEVLASENRQKKP</sequence>
<gene>
    <name evidence="2" type="ORF">SAMN05661096_00315</name>
</gene>
<dbReference type="RefSeq" id="WP_085515330.1">
    <property type="nucleotide sequence ID" value="NZ_FXAW01000001.1"/>
</dbReference>
<keyword evidence="1" id="KW-0472">Membrane</keyword>
<organism evidence="2 3">
    <name type="scientific">Marivirga sericea</name>
    <dbReference type="NCBI Taxonomy" id="1028"/>
    <lineage>
        <taxon>Bacteria</taxon>
        <taxon>Pseudomonadati</taxon>
        <taxon>Bacteroidota</taxon>
        <taxon>Cytophagia</taxon>
        <taxon>Cytophagales</taxon>
        <taxon>Marivirgaceae</taxon>
        <taxon>Marivirga</taxon>
    </lineage>
</organism>
<dbReference type="Proteomes" id="UP000193804">
    <property type="component" value="Unassembled WGS sequence"/>
</dbReference>
<name>A0A1X7I8R6_9BACT</name>
<feature type="transmembrane region" description="Helical" evidence="1">
    <location>
        <begin position="99"/>
        <end position="117"/>
    </location>
</feature>
<protein>
    <submittedName>
        <fullName evidence="2">Uncharacterized protein</fullName>
    </submittedName>
</protein>
<dbReference type="AlphaFoldDB" id="A0A1X7I8R6"/>
<keyword evidence="3" id="KW-1185">Reference proteome</keyword>
<reference evidence="3" key="1">
    <citation type="submission" date="2017-04" db="EMBL/GenBank/DDBJ databases">
        <authorList>
            <person name="Varghese N."/>
            <person name="Submissions S."/>
        </authorList>
    </citation>
    <scope>NUCLEOTIDE SEQUENCE [LARGE SCALE GENOMIC DNA]</scope>
    <source>
        <strain evidence="3">DSM 4125</strain>
    </source>
</reference>
<keyword evidence="1" id="KW-1133">Transmembrane helix</keyword>
<feature type="transmembrane region" description="Helical" evidence="1">
    <location>
        <begin position="5"/>
        <end position="25"/>
    </location>
</feature>
<feature type="transmembrane region" description="Helical" evidence="1">
    <location>
        <begin position="37"/>
        <end position="63"/>
    </location>
</feature>
<evidence type="ECO:0000313" key="3">
    <source>
        <dbReference type="Proteomes" id="UP000193804"/>
    </source>
</evidence>
<dbReference type="EMBL" id="FXAW01000001">
    <property type="protein sequence ID" value="SMG10379.1"/>
    <property type="molecule type" value="Genomic_DNA"/>
</dbReference>
<keyword evidence="1" id="KW-0812">Transmembrane</keyword>
<proteinExistence type="predicted"/>
<feature type="transmembrane region" description="Helical" evidence="1">
    <location>
        <begin position="75"/>
        <end position="93"/>
    </location>
</feature>